<evidence type="ECO:0000313" key="3">
    <source>
        <dbReference type="Proteomes" id="UP000253490"/>
    </source>
</evidence>
<dbReference type="Pfam" id="PF04304">
    <property type="entry name" value="DUF454"/>
    <property type="match status" value="1"/>
</dbReference>
<dbReference type="OrthoDB" id="345900at2"/>
<evidence type="ECO:0008006" key="4">
    <source>
        <dbReference type="Google" id="ProtNLM"/>
    </source>
</evidence>
<dbReference type="PANTHER" id="PTHR35813:SF1">
    <property type="entry name" value="INNER MEMBRANE PROTEIN YBAN"/>
    <property type="match status" value="1"/>
</dbReference>
<dbReference type="InterPro" id="IPR007401">
    <property type="entry name" value="DUF454"/>
</dbReference>
<feature type="transmembrane region" description="Helical" evidence="1">
    <location>
        <begin position="7"/>
        <end position="29"/>
    </location>
</feature>
<evidence type="ECO:0000256" key="1">
    <source>
        <dbReference type="SAM" id="Phobius"/>
    </source>
</evidence>
<keyword evidence="1" id="KW-0472">Membrane</keyword>
<comment type="caution">
    <text evidence="2">The sequence shown here is derived from an EMBL/GenBank/DDBJ whole genome shotgun (WGS) entry which is preliminary data.</text>
</comment>
<dbReference type="PIRSF" id="PIRSF016789">
    <property type="entry name" value="DUF454"/>
    <property type="match status" value="1"/>
</dbReference>
<name>A0A366IDI7_9FIRM</name>
<feature type="transmembrane region" description="Helical" evidence="1">
    <location>
        <begin position="76"/>
        <end position="94"/>
    </location>
</feature>
<accession>A0A366IDI7</accession>
<organism evidence="2 3">
    <name type="scientific">Alkalibaculum bacchi</name>
    <dbReference type="NCBI Taxonomy" id="645887"/>
    <lineage>
        <taxon>Bacteria</taxon>
        <taxon>Bacillati</taxon>
        <taxon>Bacillota</taxon>
        <taxon>Clostridia</taxon>
        <taxon>Eubacteriales</taxon>
        <taxon>Eubacteriaceae</taxon>
        <taxon>Alkalibaculum</taxon>
    </lineage>
</organism>
<proteinExistence type="predicted"/>
<dbReference type="EMBL" id="QNRX01000004">
    <property type="protein sequence ID" value="RBP67312.1"/>
    <property type="molecule type" value="Genomic_DNA"/>
</dbReference>
<gene>
    <name evidence="2" type="ORF">DES36_10411</name>
</gene>
<dbReference type="PANTHER" id="PTHR35813">
    <property type="entry name" value="INNER MEMBRANE PROTEIN YBAN"/>
    <property type="match status" value="1"/>
</dbReference>
<reference evidence="2 3" key="1">
    <citation type="submission" date="2018-06" db="EMBL/GenBank/DDBJ databases">
        <title>Genomic Encyclopedia of Type Strains, Phase IV (KMG-IV): sequencing the most valuable type-strain genomes for metagenomic binning, comparative biology and taxonomic classification.</title>
        <authorList>
            <person name="Goeker M."/>
        </authorList>
    </citation>
    <scope>NUCLEOTIDE SEQUENCE [LARGE SCALE GENOMIC DNA]</scope>
    <source>
        <strain evidence="2 3">DSM 22112</strain>
    </source>
</reference>
<keyword evidence="1" id="KW-0812">Transmembrane</keyword>
<evidence type="ECO:0000313" key="2">
    <source>
        <dbReference type="EMBL" id="RBP67312.1"/>
    </source>
</evidence>
<dbReference type="AlphaFoldDB" id="A0A366IDI7"/>
<protein>
    <recommendedName>
        <fullName evidence="4">DUF454 domain-containing protein</fullName>
    </recommendedName>
</protein>
<sequence>MTSVLRYFLVGIGTISLGLGIIGMVLPVLPTTPFLLLSAACYFRGSNRAYEYLLNHKVFGKYIDDYRNKGGITLKVKIYALTALWISISCCIIFSQIPSFAKVAIFFIASAVTYHIASRETLRE</sequence>
<dbReference type="Proteomes" id="UP000253490">
    <property type="component" value="Unassembled WGS sequence"/>
</dbReference>
<dbReference type="GO" id="GO:0005886">
    <property type="term" value="C:plasma membrane"/>
    <property type="evidence" value="ECO:0007669"/>
    <property type="project" value="TreeGrafter"/>
</dbReference>
<dbReference type="RefSeq" id="WP_113919877.1">
    <property type="nucleotide sequence ID" value="NZ_QNRX01000004.1"/>
</dbReference>
<keyword evidence="1" id="KW-1133">Transmembrane helix</keyword>
<keyword evidence="3" id="KW-1185">Reference proteome</keyword>